<proteinExistence type="predicted"/>
<dbReference type="Proteomes" id="UP000789702">
    <property type="component" value="Unassembled WGS sequence"/>
</dbReference>
<feature type="non-terminal residue" evidence="1">
    <location>
        <position position="137"/>
    </location>
</feature>
<feature type="non-terminal residue" evidence="1">
    <location>
        <position position="1"/>
    </location>
</feature>
<dbReference type="EMBL" id="CAJVPU010025291">
    <property type="protein sequence ID" value="CAG8695792.1"/>
    <property type="molecule type" value="Genomic_DNA"/>
</dbReference>
<reference evidence="1" key="1">
    <citation type="submission" date="2021-06" db="EMBL/GenBank/DDBJ databases">
        <authorList>
            <person name="Kallberg Y."/>
            <person name="Tangrot J."/>
            <person name="Rosling A."/>
        </authorList>
    </citation>
    <scope>NUCLEOTIDE SEQUENCE</scope>
    <source>
        <strain evidence="1">IL203A</strain>
    </source>
</reference>
<organism evidence="1 2">
    <name type="scientific">Dentiscutata heterogama</name>
    <dbReference type="NCBI Taxonomy" id="1316150"/>
    <lineage>
        <taxon>Eukaryota</taxon>
        <taxon>Fungi</taxon>
        <taxon>Fungi incertae sedis</taxon>
        <taxon>Mucoromycota</taxon>
        <taxon>Glomeromycotina</taxon>
        <taxon>Glomeromycetes</taxon>
        <taxon>Diversisporales</taxon>
        <taxon>Gigasporaceae</taxon>
        <taxon>Dentiscutata</taxon>
    </lineage>
</organism>
<gene>
    <name evidence="1" type="ORF">DHETER_LOCUS11497</name>
</gene>
<evidence type="ECO:0000313" key="2">
    <source>
        <dbReference type="Proteomes" id="UP000789702"/>
    </source>
</evidence>
<protein>
    <submittedName>
        <fullName evidence="1">3154_t:CDS:1</fullName>
    </submittedName>
</protein>
<keyword evidence="2" id="KW-1185">Reference proteome</keyword>
<sequence>RIGYLYLSFDLSIMEPSELTFSSLLLAAFGSSSYVVGMVLVGYLGVKSGILTPTIKKILAKLVLNLFLPCLLFSQIGGTIDLETIIQIWPLPVFCVLFAILSGFLGNFGGNILNLSKSKKKFIMSTIIFNNITAVPV</sequence>
<comment type="caution">
    <text evidence="1">The sequence shown here is derived from an EMBL/GenBank/DDBJ whole genome shotgun (WGS) entry which is preliminary data.</text>
</comment>
<evidence type="ECO:0000313" key="1">
    <source>
        <dbReference type="EMBL" id="CAG8695792.1"/>
    </source>
</evidence>
<name>A0ACA9P785_9GLOM</name>
<accession>A0ACA9P785</accession>